<sequence length="190" mass="21395">MNSSQSAIIKSEVLEVIQLTIGIFNLFIFGLGTLAYIINPNLKDERTELLVFIGLDILWIIIIMFGMKRNRIARRFKQYASIILNSDSFSISHLSILSGEPEGVVLKNLNQMIKWKFIKNAFINYETNSIILNSVNKKPKPVSTVSPARKEKNNIVITCKNCGGNNKMEKGSIKECDYCKSFIEGASNGR</sequence>
<feature type="transmembrane region" description="Helical" evidence="1">
    <location>
        <begin position="49"/>
        <end position="67"/>
    </location>
</feature>
<keyword evidence="3" id="KW-1185">Reference proteome</keyword>
<evidence type="ECO:0000256" key="1">
    <source>
        <dbReference type="SAM" id="Phobius"/>
    </source>
</evidence>
<comment type="caution">
    <text evidence="2">The sequence shown here is derived from an EMBL/GenBank/DDBJ whole genome shotgun (WGS) entry which is preliminary data.</text>
</comment>
<keyword evidence="1" id="KW-0472">Membrane</keyword>
<gene>
    <name evidence="2" type="ORF">BET01_03020</name>
</gene>
<dbReference type="Proteomes" id="UP000284277">
    <property type="component" value="Unassembled WGS sequence"/>
</dbReference>
<protein>
    <submittedName>
        <fullName evidence="2">Uncharacterized protein</fullName>
    </submittedName>
</protein>
<dbReference type="EMBL" id="MCIA01000001">
    <property type="protein sequence ID" value="RKD35329.1"/>
    <property type="molecule type" value="Genomic_DNA"/>
</dbReference>
<reference evidence="2 3" key="1">
    <citation type="submission" date="2016-08" db="EMBL/GenBank/DDBJ databases">
        <title>A new outlook on sporulation: Clostridium algidixylanolyticum.</title>
        <authorList>
            <person name="Poppleton D.I."/>
            <person name="Gribaldo S."/>
        </authorList>
    </citation>
    <scope>NUCLEOTIDE SEQUENCE [LARGE SCALE GENOMIC DNA]</scope>
    <source>
        <strain evidence="2 3">SPL73</strain>
    </source>
</reference>
<organism evidence="2 3">
    <name type="scientific">Lacrimispora algidixylanolytica</name>
    <dbReference type="NCBI Taxonomy" id="94868"/>
    <lineage>
        <taxon>Bacteria</taxon>
        <taxon>Bacillati</taxon>
        <taxon>Bacillota</taxon>
        <taxon>Clostridia</taxon>
        <taxon>Lachnospirales</taxon>
        <taxon>Lachnospiraceae</taxon>
        <taxon>Lacrimispora</taxon>
    </lineage>
</organism>
<name>A0A419TCW0_9FIRM</name>
<evidence type="ECO:0000313" key="3">
    <source>
        <dbReference type="Proteomes" id="UP000284277"/>
    </source>
</evidence>
<accession>A0A419TCW0</accession>
<dbReference type="OrthoDB" id="2066444at2"/>
<feature type="transmembrane region" description="Helical" evidence="1">
    <location>
        <begin position="12"/>
        <end position="37"/>
    </location>
</feature>
<evidence type="ECO:0000313" key="2">
    <source>
        <dbReference type="EMBL" id="RKD35329.1"/>
    </source>
</evidence>
<keyword evidence="1" id="KW-1133">Transmembrane helix</keyword>
<dbReference type="RefSeq" id="WP_120195266.1">
    <property type="nucleotide sequence ID" value="NZ_MCIA01000001.1"/>
</dbReference>
<dbReference type="AlphaFoldDB" id="A0A419TCW0"/>
<proteinExistence type="predicted"/>
<keyword evidence="1" id="KW-0812">Transmembrane</keyword>